<reference evidence="1" key="2">
    <citation type="submission" date="2015-06" db="UniProtKB">
        <authorList>
            <consortium name="EnsemblPlants"/>
        </authorList>
    </citation>
    <scope>IDENTIFICATION</scope>
</reference>
<proteinExistence type="predicted"/>
<dbReference type="AlphaFoldDB" id="A0A0E0NSH1"/>
<dbReference type="EnsemblPlants" id="ORUFI03G10890.1">
    <property type="protein sequence ID" value="ORUFI03G10890.1"/>
    <property type="gene ID" value="ORUFI03G10890"/>
</dbReference>
<dbReference type="Gramene" id="ORUFI03G10890.1">
    <property type="protein sequence ID" value="ORUFI03G10890.1"/>
    <property type="gene ID" value="ORUFI03G10890"/>
</dbReference>
<evidence type="ECO:0000313" key="1">
    <source>
        <dbReference type="EnsemblPlants" id="ORUFI03G10890.1"/>
    </source>
</evidence>
<organism evidence="1 2">
    <name type="scientific">Oryza rufipogon</name>
    <name type="common">Brownbeard rice</name>
    <name type="synonym">Asian wild rice</name>
    <dbReference type="NCBI Taxonomy" id="4529"/>
    <lineage>
        <taxon>Eukaryota</taxon>
        <taxon>Viridiplantae</taxon>
        <taxon>Streptophyta</taxon>
        <taxon>Embryophyta</taxon>
        <taxon>Tracheophyta</taxon>
        <taxon>Spermatophyta</taxon>
        <taxon>Magnoliopsida</taxon>
        <taxon>Liliopsida</taxon>
        <taxon>Poales</taxon>
        <taxon>Poaceae</taxon>
        <taxon>BOP clade</taxon>
        <taxon>Oryzoideae</taxon>
        <taxon>Oryzeae</taxon>
        <taxon>Oryzinae</taxon>
        <taxon>Oryza</taxon>
    </lineage>
</organism>
<dbReference type="Proteomes" id="UP000008022">
    <property type="component" value="Unassembled WGS sequence"/>
</dbReference>
<evidence type="ECO:0000313" key="2">
    <source>
        <dbReference type="Proteomes" id="UP000008022"/>
    </source>
</evidence>
<accession>A0A0E0NSH1</accession>
<dbReference type="HOGENOM" id="CLU_2908123_0_0_1"/>
<keyword evidence="2" id="KW-1185">Reference proteome</keyword>
<reference evidence="2" key="1">
    <citation type="submission" date="2013-06" db="EMBL/GenBank/DDBJ databases">
        <authorList>
            <person name="Zhao Q."/>
        </authorList>
    </citation>
    <scope>NUCLEOTIDE SEQUENCE</scope>
    <source>
        <strain evidence="2">cv. W1943</strain>
    </source>
</reference>
<sequence>MTVSNGEALDLYRCLGSARHQWRNSTKTKGFFHNGLKIWEPGDAVVNSDVVKSATTRILTYG</sequence>
<name>A0A0E0NSH1_ORYRU</name>
<protein>
    <submittedName>
        <fullName evidence="1">Uncharacterized protein</fullName>
    </submittedName>
</protein>